<proteinExistence type="predicted"/>
<gene>
    <name evidence="2" type="ORF">MSPICULIGERA_LOCUS23851</name>
</gene>
<organism evidence="2 3">
    <name type="scientific">Mesorhabditis spiculigera</name>
    <dbReference type="NCBI Taxonomy" id="96644"/>
    <lineage>
        <taxon>Eukaryota</taxon>
        <taxon>Metazoa</taxon>
        <taxon>Ecdysozoa</taxon>
        <taxon>Nematoda</taxon>
        <taxon>Chromadorea</taxon>
        <taxon>Rhabditida</taxon>
        <taxon>Rhabditina</taxon>
        <taxon>Rhabditomorpha</taxon>
        <taxon>Rhabditoidea</taxon>
        <taxon>Rhabditidae</taxon>
        <taxon>Mesorhabditinae</taxon>
        <taxon>Mesorhabditis</taxon>
    </lineage>
</organism>
<evidence type="ECO:0008006" key="4">
    <source>
        <dbReference type="Google" id="ProtNLM"/>
    </source>
</evidence>
<sequence>MFNASLVDVEWIGPKSTLPWHFFVYPACLVLQLALLYPVEVMRRVIGQAKVIPWMSREVMMVPIYGIGLGIVVDGVFTAGLFHHDVPVPVYRLASALQLFTENQQMMYTVSLLTLSVIYRQCQRIRDEGSFEMAVLNVMNMYFIPFTLTIVMIVNLVQGGHKVGLLEYARLIDWPYITGSVFQFIVLFGSLRLHLCISEDIKFWRKFKVLERWEIIILNAYKMEATLLQNIIMPSWVIMTVGNAGKWLIHARQTPSYLADPIFSLIRLATNVAFLLAMLTCGQIRTKFYAMLTCRPTGATECKVLSFSEIVTPEEVQIQMSNCGFSAPTVEPKASPTHPPDLVVTF</sequence>
<comment type="caution">
    <text evidence="2">The sequence shown here is derived from an EMBL/GenBank/DDBJ whole genome shotgun (WGS) entry which is preliminary data.</text>
</comment>
<feature type="transmembrane region" description="Helical" evidence="1">
    <location>
        <begin position="60"/>
        <end position="82"/>
    </location>
</feature>
<dbReference type="EMBL" id="CATQJA010002706">
    <property type="protein sequence ID" value="CAJ0585841.1"/>
    <property type="molecule type" value="Genomic_DNA"/>
</dbReference>
<name>A0AA36DGE8_9BILA</name>
<feature type="transmembrane region" description="Helical" evidence="1">
    <location>
        <begin position="261"/>
        <end position="281"/>
    </location>
</feature>
<feature type="transmembrane region" description="Helical" evidence="1">
    <location>
        <begin position="20"/>
        <end position="39"/>
    </location>
</feature>
<keyword evidence="1" id="KW-0472">Membrane</keyword>
<keyword evidence="1" id="KW-0812">Transmembrane</keyword>
<feature type="transmembrane region" description="Helical" evidence="1">
    <location>
        <begin position="105"/>
        <end position="122"/>
    </location>
</feature>
<evidence type="ECO:0000313" key="2">
    <source>
        <dbReference type="EMBL" id="CAJ0585841.1"/>
    </source>
</evidence>
<dbReference type="AlphaFoldDB" id="A0AA36DGE8"/>
<keyword evidence="1" id="KW-1133">Transmembrane helix</keyword>
<dbReference type="Proteomes" id="UP001177023">
    <property type="component" value="Unassembled WGS sequence"/>
</dbReference>
<evidence type="ECO:0000313" key="3">
    <source>
        <dbReference type="Proteomes" id="UP001177023"/>
    </source>
</evidence>
<protein>
    <recommendedName>
        <fullName evidence="4">Transmembrane protein</fullName>
    </recommendedName>
</protein>
<evidence type="ECO:0000256" key="1">
    <source>
        <dbReference type="SAM" id="Phobius"/>
    </source>
</evidence>
<feature type="non-terminal residue" evidence="2">
    <location>
        <position position="1"/>
    </location>
</feature>
<keyword evidence="3" id="KW-1185">Reference proteome</keyword>
<reference evidence="2" key="1">
    <citation type="submission" date="2023-06" db="EMBL/GenBank/DDBJ databases">
        <authorList>
            <person name="Delattre M."/>
        </authorList>
    </citation>
    <scope>NUCLEOTIDE SEQUENCE</scope>
    <source>
        <strain evidence="2">AF72</strain>
    </source>
</reference>
<feature type="transmembrane region" description="Helical" evidence="1">
    <location>
        <begin position="134"/>
        <end position="154"/>
    </location>
</feature>
<accession>A0AA36DGE8</accession>
<feature type="transmembrane region" description="Helical" evidence="1">
    <location>
        <begin position="174"/>
        <end position="195"/>
    </location>
</feature>